<gene>
    <name evidence="1" type="ORF">SD10_28225</name>
</gene>
<proteinExistence type="predicted"/>
<dbReference type="AlphaFoldDB" id="A0A0E3VAK0"/>
<organism evidence="1 2">
    <name type="scientific">Spirosoma radiotolerans</name>
    <dbReference type="NCBI Taxonomy" id="1379870"/>
    <lineage>
        <taxon>Bacteria</taxon>
        <taxon>Pseudomonadati</taxon>
        <taxon>Bacteroidota</taxon>
        <taxon>Cytophagia</taxon>
        <taxon>Cytophagales</taxon>
        <taxon>Cytophagaceae</taxon>
        <taxon>Spirosoma</taxon>
    </lineage>
</organism>
<keyword evidence="2" id="KW-1185">Reference proteome</keyword>
<dbReference type="Proteomes" id="UP000033054">
    <property type="component" value="Chromosome"/>
</dbReference>
<name>A0A0E3VAK0_9BACT</name>
<accession>A0A0E3VAK0</accession>
<dbReference type="STRING" id="1379870.SD10_28225"/>
<protein>
    <submittedName>
        <fullName evidence="1">Uncharacterized protein</fullName>
    </submittedName>
</protein>
<dbReference type="EMBL" id="CP010429">
    <property type="protein sequence ID" value="AKD58211.1"/>
    <property type="molecule type" value="Genomic_DNA"/>
</dbReference>
<evidence type="ECO:0000313" key="1">
    <source>
        <dbReference type="EMBL" id="AKD58211.1"/>
    </source>
</evidence>
<dbReference type="HOGENOM" id="CLU_2572131_0_0_10"/>
<dbReference type="PATRIC" id="fig|1379870.5.peg.6089"/>
<reference evidence="1 2" key="1">
    <citation type="journal article" date="2014" name="Curr. Microbiol.">
        <title>Spirosoma radiotolerans sp. nov., a gamma-radiation-resistant bacterium isolated from gamma ray-irradiated soil.</title>
        <authorList>
            <person name="Lee J.J."/>
            <person name="Srinivasan S."/>
            <person name="Lim S."/>
            <person name="Joe M."/>
            <person name="Im S."/>
            <person name="Bae S.I."/>
            <person name="Park K.R."/>
            <person name="Han J.H."/>
            <person name="Park S.H."/>
            <person name="Joo B.M."/>
            <person name="Park S.J."/>
            <person name="Kim M.K."/>
        </authorList>
    </citation>
    <scope>NUCLEOTIDE SEQUENCE [LARGE SCALE GENOMIC DNA]</scope>
    <source>
        <strain evidence="1 2">DG5A</strain>
    </source>
</reference>
<sequence>MATFVLFIDDLKIYKSIQKAMKEEIKDKVKQLREVSGNQEEFMKKLAELDEEGQATDDALNMVNGGISLPGLPKWLGLILS</sequence>
<evidence type="ECO:0000313" key="2">
    <source>
        <dbReference type="Proteomes" id="UP000033054"/>
    </source>
</evidence>
<dbReference type="KEGG" id="srd:SD10_28225"/>